<evidence type="ECO:0000256" key="3">
    <source>
        <dbReference type="ARBA" id="ARBA00023004"/>
    </source>
</evidence>
<evidence type="ECO:0000256" key="4">
    <source>
        <dbReference type="ARBA" id="ARBA00023014"/>
    </source>
</evidence>
<evidence type="ECO:0000256" key="2">
    <source>
        <dbReference type="ARBA" id="ARBA00022723"/>
    </source>
</evidence>
<keyword evidence="7" id="KW-1185">Reference proteome</keyword>
<dbReference type="InterPro" id="IPR050954">
    <property type="entry name" value="ET_IronSulfur_Cluster-Binding"/>
</dbReference>
<organism evidence="6 7">
    <name type="scientific">Sulfurospirillum diekertiae</name>
    <dbReference type="NCBI Taxonomy" id="1854492"/>
    <lineage>
        <taxon>Bacteria</taxon>
        <taxon>Pseudomonadati</taxon>
        <taxon>Campylobacterota</taxon>
        <taxon>Epsilonproteobacteria</taxon>
        <taxon>Campylobacterales</taxon>
        <taxon>Sulfurospirillaceae</taxon>
        <taxon>Sulfurospirillum</taxon>
    </lineage>
</organism>
<name>A0A1Y0HQT0_9BACT</name>
<dbReference type="EMBL" id="CP021416">
    <property type="protein sequence ID" value="ARU49533.1"/>
    <property type="molecule type" value="Genomic_DNA"/>
</dbReference>
<dbReference type="NCBIfam" id="NF045797">
    <property type="entry name" value="DsrO"/>
    <property type="match status" value="1"/>
</dbReference>
<dbReference type="InterPro" id="IPR054822">
    <property type="entry name" value="DsrO-like"/>
</dbReference>
<dbReference type="CDD" id="cd10551">
    <property type="entry name" value="PsrB"/>
    <property type="match status" value="1"/>
</dbReference>
<evidence type="ECO:0000313" key="7">
    <source>
        <dbReference type="Proteomes" id="UP000196005"/>
    </source>
</evidence>
<dbReference type="PANTHER" id="PTHR43177:SF3">
    <property type="entry name" value="PROTEIN NRFC HOMOLOG"/>
    <property type="match status" value="1"/>
</dbReference>
<proteinExistence type="predicted"/>
<dbReference type="Pfam" id="PF12797">
    <property type="entry name" value="Fer4_2"/>
    <property type="match status" value="1"/>
</dbReference>
<dbReference type="OrthoDB" id="9789030at2"/>
<evidence type="ECO:0000259" key="5">
    <source>
        <dbReference type="PROSITE" id="PS51379"/>
    </source>
</evidence>
<dbReference type="PROSITE" id="PS51318">
    <property type="entry name" value="TAT"/>
    <property type="match status" value="1"/>
</dbReference>
<dbReference type="GO" id="GO:0046872">
    <property type="term" value="F:metal ion binding"/>
    <property type="evidence" value="ECO:0007669"/>
    <property type="project" value="UniProtKB-KW"/>
</dbReference>
<dbReference type="PROSITE" id="PS00198">
    <property type="entry name" value="4FE4S_FER_1"/>
    <property type="match status" value="1"/>
</dbReference>
<accession>A0A1Y0HQT0</accession>
<feature type="domain" description="4Fe-4S ferredoxin-type" evidence="5">
    <location>
        <begin position="56"/>
        <end position="85"/>
    </location>
</feature>
<keyword evidence="3" id="KW-0408">Iron</keyword>
<evidence type="ECO:0000313" key="6">
    <source>
        <dbReference type="EMBL" id="ARU49533.1"/>
    </source>
</evidence>
<dbReference type="PANTHER" id="PTHR43177">
    <property type="entry name" value="PROTEIN NRFC"/>
    <property type="match status" value="1"/>
</dbReference>
<feature type="domain" description="4Fe-4S ferredoxin-type" evidence="5">
    <location>
        <begin position="101"/>
        <end position="132"/>
    </location>
</feature>
<evidence type="ECO:0000256" key="1">
    <source>
        <dbReference type="ARBA" id="ARBA00022485"/>
    </source>
</evidence>
<keyword evidence="1" id="KW-0004">4Fe-4S</keyword>
<dbReference type="InterPro" id="IPR006311">
    <property type="entry name" value="TAT_signal"/>
</dbReference>
<dbReference type="Proteomes" id="UP000196005">
    <property type="component" value="Chromosome"/>
</dbReference>
<dbReference type="KEGG" id="suls:Sdiek1_2383"/>
<sequence length="267" mass="29038">MDEKELQQGRRGFVKKTTALLSAAVLAAPNAKAISLTNPGRESGDARYIGQEGKRFGMVIDLRKCVGCQACTSACKSENRVPKEKFRTYVPEYELGSYPNVHKAFLPQLCNHCAEPSCVSVCPTGATFARKDGIVVVDNEICWGCGYCINACPYDKRYFNPITNVADKCTLCAHRVDHGLLPACVESCVGGARVFGDLNDPHSTVSKLLSSYPATVLKPASGTKPRVFYIALSGEIQGLPYSLKALDDMARKIDGMPTTREWSTKGE</sequence>
<dbReference type="SUPFAM" id="SSF54862">
    <property type="entry name" value="4Fe-4S ferredoxins"/>
    <property type="match status" value="1"/>
</dbReference>
<dbReference type="Pfam" id="PF13247">
    <property type="entry name" value="Fer4_11"/>
    <property type="match status" value="1"/>
</dbReference>
<dbReference type="GO" id="GO:0051539">
    <property type="term" value="F:4 iron, 4 sulfur cluster binding"/>
    <property type="evidence" value="ECO:0007669"/>
    <property type="project" value="UniProtKB-KW"/>
</dbReference>
<feature type="domain" description="4Fe-4S ferredoxin-type" evidence="5">
    <location>
        <begin position="133"/>
        <end position="162"/>
    </location>
</feature>
<dbReference type="PROSITE" id="PS51379">
    <property type="entry name" value="4FE4S_FER_2"/>
    <property type="match status" value="3"/>
</dbReference>
<reference evidence="7" key="1">
    <citation type="submission" date="2017-05" db="EMBL/GenBank/DDBJ databases">
        <title>Dechlorination kinetics govern the competition between two new strains of the genus Sulfurospirillum.</title>
        <authorList>
            <person name="Buttet G.F."/>
            <person name="Murray A.M."/>
            <person name="Goris T."/>
            <person name="Burion M."/>
            <person name="Lin B."/>
            <person name="Rolle M."/>
            <person name="Maillard J."/>
        </authorList>
    </citation>
    <scope>NUCLEOTIDE SEQUENCE [LARGE SCALE GENOMIC DNA]</scope>
    <source>
        <strain evidence="7">SL2-1</strain>
    </source>
</reference>
<keyword evidence="4" id="KW-0411">Iron-sulfur</keyword>
<dbReference type="AlphaFoldDB" id="A0A1Y0HQT0"/>
<dbReference type="InterPro" id="IPR017896">
    <property type="entry name" value="4Fe4S_Fe-S-bd"/>
</dbReference>
<dbReference type="RefSeq" id="WP_087439270.1">
    <property type="nucleotide sequence ID" value="NZ_CP021416.1"/>
</dbReference>
<keyword evidence="2" id="KW-0479">Metal-binding</keyword>
<protein>
    <submittedName>
        <fullName evidence="6">Molybdopterin oxidoreductase subunit B</fullName>
    </submittedName>
</protein>
<gene>
    <name evidence="6" type="ORF">Sdiek1_2383</name>
</gene>
<dbReference type="Gene3D" id="3.30.70.20">
    <property type="match status" value="2"/>
</dbReference>
<dbReference type="InterPro" id="IPR017900">
    <property type="entry name" value="4Fe4S_Fe_S_CS"/>
</dbReference>